<comment type="similarity">
    <text evidence="1">Belongs to the peptidase S33 family.</text>
</comment>
<feature type="signal peptide" evidence="5">
    <location>
        <begin position="1"/>
        <end position="25"/>
    </location>
</feature>
<protein>
    <submittedName>
        <fullName evidence="7">Alpha/beta fold hydrolase</fullName>
    </submittedName>
</protein>
<gene>
    <name evidence="7" type="ORF">GCM10020367_42310</name>
</gene>
<feature type="chain" id="PRO_5046026747" evidence="5">
    <location>
        <begin position="26"/>
        <end position="519"/>
    </location>
</feature>
<keyword evidence="3 7" id="KW-0378">Hydrolase</keyword>
<dbReference type="EMBL" id="BAAAYL010000001">
    <property type="protein sequence ID" value="GAA3375248.1"/>
    <property type="molecule type" value="Genomic_DNA"/>
</dbReference>
<evidence type="ECO:0000313" key="7">
    <source>
        <dbReference type="EMBL" id="GAA3375248.1"/>
    </source>
</evidence>
<evidence type="ECO:0000256" key="2">
    <source>
        <dbReference type="ARBA" id="ARBA00022729"/>
    </source>
</evidence>
<dbReference type="InterPro" id="IPR051601">
    <property type="entry name" value="Serine_prot/Carboxylest_S33"/>
</dbReference>
<keyword evidence="8" id="KW-1185">Reference proteome</keyword>
<name>A0ABP6SF16_9ACTN</name>
<dbReference type="PANTHER" id="PTHR43248">
    <property type="entry name" value="2-SUCCINYL-6-HYDROXY-2,4-CYCLOHEXADIENE-1-CARBOXYLATE SYNTHASE"/>
    <property type="match status" value="1"/>
</dbReference>
<dbReference type="Gene3D" id="3.40.50.1820">
    <property type="entry name" value="alpha/beta hydrolase"/>
    <property type="match status" value="1"/>
</dbReference>
<evidence type="ECO:0000259" key="6">
    <source>
        <dbReference type="Pfam" id="PF08386"/>
    </source>
</evidence>
<comment type="caution">
    <text evidence="7">The sequence shown here is derived from an EMBL/GenBank/DDBJ whole genome shotgun (WGS) entry which is preliminary data.</text>
</comment>
<dbReference type="Pfam" id="PF08386">
    <property type="entry name" value="Abhydrolase_4"/>
    <property type="match status" value="1"/>
</dbReference>
<dbReference type="Proteomes" id="UP001499990">
    <property type="component" value="Unassembled WGS sequence"/>
</dbReference>
<dbReference type="InterPro" id="IPR029058">
    <property type="entry name" value="AB_hydrolase_fold"/>
</dbReference>
<dbReference type="InterPro" id="IPR013595">
    <property type="entry name" value="Pept_S33_TAP-like_C"/>
</dbReference>
<dbReference type="PANTHER" id="PTHR43248:SF29">
    <property type="entry name" value="TRIPEPTIDYL AMINOPEPTIDASE"/>
    <property type="match status" value="1"/>
</dbReference>
<feature type="region of interest" description="Disordered" evidence="4">
    <location>
        <begin position="47"/>
        <end position="66"/>
    </location>
</feature>
<evidence type="ECO:0000313" key="8">
    <source>
        <dbReference type="Proteomes" id="UP001499990"/>
    </source>
</evidence>
<feature type="domain" description="Peptidase S33 tripeptidyl aminopeptidase-like C-terminal" evidence="6">
    <location>
        <begin position="414"/>
        <end position="518"/>
    </location>
</feature>
<proteinExistence type="inferred from homology"/>
<reference evidence="8" key="1">
    <citation type="journal article" date="2019" name="Int. J. Syst. Evol. Microbiol.">
        <title>The Global Catalogue of Microorganisms (GCM) 10K type strain sequencing project: providing services to taxonomists for standard genome sequencing and annotation.</title>
        <authorList>
            <consortium name="The Broad Institute Genomics Platform"/>
            <consortium name="The Broad Institute Genome Sequencing Center for Infectious Disease"/>
            <person name="Wu L."/>
            <person name="Ma J."/>
        </authorList>
    </citation>
    <scope>NUCLEOTIDE SEQUENCE [LARGE SCALE GENOMIC DNA]</scope>
    <source>
        <strain evidence="8">JCM 9651</strain>
    </source>
</reference>
<evidence type="ECO:0000256" key="3">
    <source>
        <dbReference type="ARBA" id="ARBA00022801"/>
    </source>
</evidence>
<evidence type="ECO:0000256" key="4">
    <source>
        <dbReference type="SAM" id="MobiDB-lite"/>
    </source>
</evidence>
<accession>A0ABP6SF16</accession>
<dbReference type="SUPFAM" id="SSF53474">
    <property type="entry name" value="alpha/beta-Hydrolases"/>
    <property type="match status" value="1"/>
</dbReference>
<evidence type="ECO:0000256" key="1">
    <source>
        <dbReference type="ARBA" id="ARBA00010088"/>
    </source>
</evidence>
<sequence length="519" mass="54901">MQTSPAGRVLVLTAVAVLLPFAACSGNGGGTTAKESTRNFAAQQLNWEKCPPPSPAAGGGSAPAPLPGGTEWQCATMEVPRDYAKPNGETIELALIRAPARDQSRRIGSLLFNFGGPGGSGTSTLPAAVKDYESLRSRYDLVSFDPRGVGDSDDVQCESNKQLDAYYAQNAIPDTPREEKTYTDNLKDYAAACKKNSDGLLPYVGTANAARDMDLMRQVLGDAKLHYFGISYGTELGGVYAHLFPDKVGRAVLDGAVDPTEDAEQSALGQTRGFQLAMDNFAQDCVNRGDLCLLRGSTRQEVEAGIAALLKKLDRKPVPGIGDRQLTATQAINGIAQALYSKEFWPLLEQGIDEAEGGNGALLLALSDALNGRSENGMYNNLQAANAAINCVDSKQRYSLQQTKAALPRFREASPIFGDYLGWALMTCTHWPVPGQWTTPDVSAPGAPPIVVVGTTGDPATPYGGALKLAEELGKGVGRVVTYEGEGHAAYNSGNKCVKTAVDAYLLNGKVPAEGTTCK</sequence>
<evidence type="ECO:0000256" key="5">
    <source>
        <dbReference type="SAM" id="SignalP"/>
    </source>
</evidence>
<dbReference type="RefSeq" id="WP_345039972.1">
    <property type="nucleotide sequence ID" value="NZ_BAAAYL010000001.1"/>
</dbReference>
<dbReference type="GO" id="GO:0016787">
    <property type="term" value="F:hydrolase activity"/>
    <property type="evidence" value="ECO:0007669"/>
    <property type="project" value="UniProtKB-KW"/>
</dbReference>
<keyword evidence="2 5" id="KW-0732">Signal</keyword>
<organism evidence="7 8">
    <name type="scientific">Streptomyces sannanensis</name>
    <dbReference type="NCBI Taxonomy" id="285536"/>
    <lineage>
        <taxon>Bacteria</taxon>
        <taxon>Bacillati</taxon>
        <taxon>Actinomycetota</taxon>
        <taxon>Actinomycetes</taxon>
        <taxon>Kitasatosporales</taxon>
        <taxon>Streptomycetaceae</taxon>
        <taxon>Streptomyces</taxon>
    </lineage>
</organism>